<dbReference type="AlphaFoldDB" id="A0A316YST2"/>
<name>A0A316YST2_9BASI</name>
<dbReference type="Proteomes" id="UP000245768">
    <property type="component" value="Unassembled WGS sequence"/>
</dbReference>
<gene>
    <name evidence="3" type="ORF">FA10DRAFT_300950</name>
</gene>
<evidence type="ECO:0000256" key="1">
    <source>
        <dbReference type="SAM" id="MobiDB-lite"/>
    </source>
</evidence>
<dbReference type="GO" id="GO:0070692">
    <property type="term" value="C:CTDK-1 complex"/>
    <property type="evidence" value="ECO:0007669"/>
    <property type="project" value="InterPro"/>
</dbReference>
<dbReference type="InterPro" id="IPR042326">
    <property type="entry name" value="Ctk3"/>
</dbReference>
<dbReference type="GeneID" id="37046822"/>
<dbReference type="InterPro" id="IPR024638">
    <property type="entry name" value="Ctk3_N"/>
</dbReference>
<dbReference type="InParanoid" id="A0A316YST2"/>
<organism evidence="3 4">
    <name type="scientific">Acaromyces ingoldii</name>
    <dbReference type="NCBI Taxonomy" id="215250"/>
    <lineage>
        <taxon>Eukaryota</taxon>
        <taxon>Fungi</taxon>
        <taxon>Dikarya</taxon>
        <taxon>Basidiomycota</taxon>
        <taxon>Ustilaginomycotina</taxon>
        <taxon>Exobasidiomycetes</taxon>
        <taxon>Exobasidiales</taxon>
        <taxon>Cryptobasidiaceae</taxon>
        <taxon>Acaromyces</taxon>
    </lineage>
</organism>
<evidence type="ECO:0000313" key="4">
    <source>
        <dbReference type="Proteomes" id="UP000245768"/>
    </source>
</evidence>
<reference evidence="3 4" key="1">
    <citation type="journal article" date="2018" name="Mol. Biol. Evol.">
        <title>Broad Genomic Sampling Reveals a Smut Pathogenic Ancestry of the Fungal Clade Ustilaginomycotina.</title>
        <authorList>
            <person name="Kijpornyongpan T."/>
            <person name="Mondo S.J."/>
            <person name="Barry K."/>
            <person name="Sandor L."/>
            <person name="Lee J."/>
            <person name="Lipzen A."/>
            <person name="Pangilinan J."/>
            <person name="LaButti K."/>
            <person name="Hainaut M."/>
            <person name="Henrissat B."/>
            <person name="Grigoriev I.V."/>
            <person name="Spatafora J.W."/>
            <person name="Aime M.C."/>
        </authorList>
    </citation>
    <scope>NUCLEOTIDE SEQUENCE [LARGE SCALE GENOMIC DNA]</scope>
    <source>
        <strain evidence="3 4">MCA 4198</strain>
    </source>
</reference>
<dbReference type="PANTHER" id="PTHR28291:SF1">
    <property type="entry name" value="CTD KINASE SUBUNIT GAMMA"/>
    <property type="match status" value="1"/>
</dbReference>
<dbReference type="OrthoDB" id="21266at2759"/>
<dbReference type="Gene3D" id="1.25.40.90">
    <property type="match status" value="1"/>
</dbReference>
<evidence type="ECO:0000259" key="2">
    <source>
        <dbReference type="PROSITE" id="PS51391"/>
    </source>
</evidence>
<dbReference type="InterPro" id="IPR006569">
    <property type="entry name" value="CID_dom"/>
</dbReference>
<dbReference type="GO" id="GO:0045943">
    <property type="term" value="P:positive regulation of transcription by RNA polymerase I"/>
    <property type="evidence" value="ECO:0007669"/>
    <property type="project" value="TreeGrafter"/>
</dbReference>
<dbReference type="STRING" id="215250.A0A316YST2"/>
<dbReference type="Pfam" id="PF12243">
    <property type="entry name" value="CTK3"/>
    <property type="match status" value="1"/>
</dbReference>
<feature type="region of interest" description="Disordered" evidence="1">
    <location>
        <begin position="160"/>
        <end position="184"/>
    </location>
</feature>
<dbReference type="PANTHER" id="PTHR28291">
    <property type="entry name" value="CTD KINASE SUBUNIT GAMMA"/>
    <property type="match status" value="1"/>
</dbReference>
<dbReference type="InterPro" id="IPR008942">
    <property type="entry name" value="ENTH_VHS"/>
</dbReference>
<dbReference type="PROSITE" id="PS51391">
    <property type="entry name" value="CID"/>
    <property type="match status" value="1"/>
</dbReference>
<sequence length="184" mass="20457">MDPFQIRLECLSLVRRLSASQQSIQKVVDFAMRHASSAADDVWDCLVSECARAGLNAKLNILFLLDALLLSIVDPVGHAASCNAAQAQASAAYLAMALRDLRKIVDAVVPHDRSDAVRLNAGSTQKVLESWRSLQLFDSELLRGIEDELEARKNSLATEAPHKLADFSRQDIQRRMEEDRERVS</sequence>
<protein>
    <recommendedName>
        <fullName evidence="2">CID domain-containing protein</fullName>
    </recommendedName>
</protein>
<evidence type="ECO:0000313" key="3">
    <source>
        <dbReference type="EMBL" id="PWN92467.1"/>
    </source>
</evidence>
<proteinExistence type="predicted"/>
<accession>A0A316YST2</accession>
<dbReference type="GO" id="GO:0032786">
    <property type="term" value="P:positive regulation of DNA-templated transcription, elongation"/>
    <property type="evidence" value="ECO:0007669"/>
    <property type="project" value="InterPro"/>
</dbReference>
<dbReference type="EMBL" id="KZ819635">
    <property type="protein sequence ID" value="PWN92467.1"/>
    <property type="molecule type" value="Genomic_DNA"/>
</dbReference>
<feature type="domain" description="CID" evidence="2">
    <location>
        <begin position="2"/>
        <end position="153"/>
    </location>
</feature>
<dbReference type="RefSeq" id="XP_025379665.1">
    <property type="nucleotide sequence ID" value="XM_025524906.1"/>
</dbReference>
<keyword evidence="4" id="KW-1185">Reference proteome</keyword>